<reference evidence="1 2" key="1">
    <citation type="submission" date="2020-04" db="EMBL/GenBank/DDBJ databases">
        <authorList>
            <person name="Alioto T."/>
            <person name="Alioto T."/>
            <person name="Gomez Garrido J."/>
        </authorList>
    </citation>
    <scope>NUCLEOTIDE SEQUENCE [LARGE SCALE GENOMIC DNA]</scope>
</reference>
<organism evidence="1 2">
    <name type="scientific">Cloeon dipterum</name>
    <dbReference type="NCBI Taxonomy" id="197152"/>
    <lineage>
        <taxon>Eukaryota</taxon>
        <taxon>Metazoa</taxon>
        <taxon>Ecdysozoa</taxon>
        <taxon>Arthropoda</taxon>
        <taxon>Hexapoda</taxon>
        <taxon>Insecta</taxon>
        <taxon>Pterygota</taxon>
        <taxon>Palaeoptera</taxon>
        <taxon>Ephemeroptera</taxon>
        <taxon>Pisciforma</taxon>
        <taxon>Baetidae</taxon>
        <taxon>Cloeon</taxon>
    </lineage>
</organism>
<comment type="caution">
    <text evidence="1">The sequence shown here is derived from an EMBL/GenBank/DDBJ whole genome shotgun (WGS) entry which is preliminary data.</text>
</comment>
<dbReference type="Proteomes" id="UP000494165">
    <property type="component" value="Unassembled WGS sequence"/>
</dbReference>
<proteinExistence type="predicted"/>
<evidence type="ECO:0000313" key="1">
    <source>
        <dbReference type="EMBL" id="CAB3381884.1"/>
    </source>
</evidence>
<accession>A0A8S1DH18</accession>
<name>A0A8S1DH18_9INSE</name>
<keyword evidence="2" id="KW-1185">Reference proteome</keyword>
<sequence length="81" mass="9439">MRSPRVYQARINLRVGKGRAEDLKIPVSERSGCCQFLPVSAVAERRRVLWSRTERGIAVWMRSFVYMCQKQSHLQDKLNTS</sequence>
<protein>
    <submittedName>
        <fullName evidence="1">Uncharacterized protein</fullName>
    </submittedName>
</protein>
<dbReference type="EMBL" id="CADEPI010000250">
    <property type="protein sequence ID" value="CAB3381884.1"/>
    <property type="molecule type" value="Genomic_DNA"/>
</dbReference>
<gene>
    <name evidence="1" type="ORF">CLODIP_2_CD07669</name>
</gene>
<dbReference type="AlphaFoldDB" id="A0A8S1DH18"/>
<evidence type="ECO:0000313" key="2">
    <source>
        <dbReference type="Proteomes" id="UP000494165"/>
    </source>
</evidence>